<reference evidence="11 13" key="1">
    <citation type="journal article" date="2015" name="Proc. Natl. Acad. Sci. U.S.A.">
        <title>Genomic and proteomic characterization of "Candidatus Nitrosopelagicus brevis": An ammonia-oxidizing archaeon from the open ocean.</title>
        <authorList>
            <person name="Santoro A.E."/>
            <person name="Dupont C.L."/>
            <person name="Richter R.A."/>
            <person name="Craig M.T."/>
            <person name="Carini P."/>
            <person name="McIlvin M.R."/>
            <person name="Yang Y."/>
            <person name="Orsi W.D."/>
            <person name="Moran D.M."/>
            <person name="Saito M.A."/>
        </authorList>
    </citation>
    <scope>NUCLEOTIDE SEQUENCE [LARGE SCALE GENOMIC DNA]</scope>
    <source>
        <strain evidence="11">CN25</strain>
        <strain evidence="13">V2</strain>
    </source>
</reference>
<dbReference type="PANTHER" id="PTHR10602">
    <property type="entry name" value="EUKARYOTIC TRANSLATION INITIATION FACTOR 2 SUBUNIT 1"/>
    <property type="match status" value="1"/>
</dbReference>
<dbReference type="GO" id="GO:0003743">
    <property type="term" value="F:translation initiation factor activity"/>
    <property type="evidence" value="ECO:0007669"/>
    <property type="project" value="UniProtKB-KW"/>
</dbReference>
<dbReference type="PANTHER" id="PTHR10602:SF0">
    <property type="entry name" value="EUKARYOTIC TRANSLATION INITIATION FACTOR 2 SUBUNIT 1"/>
    <property type="match status" value="1"/>
</dbReference>
<reference evidence="14" key="2">
    <citation type="submission" date="2016-05" db="EMBL/GenBank/DDBJ databases">
        <authorList>
            <person name="Dupont C."/>
            <person name="Santoro A."/>
        </authorList>
    </citation>
    <scope>NUCLEOTIDE SEQUENCE [LARGE SCALE GENOMIC DNA]</scope>
    <source>
        <strain evidence="14">U25</strain>
    </source>
</reference>
<sequence length="266" mass="30305">MVSDTQELPETGEIVIATVTKISDHGAYVTLDEYNKIQGFLHVSEIAPGWVRKVNKYVREGEKKVLLVKKVERGRKEIDLSLKQISKDQRKKKLLDVKRFEKEQGILKNIQEKSKLTTKQIEDLEDKFLSKYDSVYDAMLNIAIKGSGEIEDLKLQKKVITTIEDICSKMKLPSVELRGILEISNNQSNGVELIQKTLKDAENTEDAKIEITYLGAPKYRLSLVSQDFKTAEKSLKPILEKIEKNVKKQSGVYNFTREESIKTGEG</sequence>
<dbReference type="EMBL" id="CP007026">
    <property type="protein sequence ID" value="AJA93198.1"/>
    <property type="molecule type" value="Genomic_DNA"/>
</dbReference>
<dbReference type="STRING" id="1410606.T478_0087"/>
<dbReference type="InterPro" id="IPR024055">
    <property type="entry name" value="TIF2_asu_C"/>
</dbReference>
<comment type="subunit">
    <text evidence="3">Heterotrimer composed of an alpha, a beta and a gamma chain.</text>
</comment>
<evidence type="ECO:0000256" key="4">
    <source>
        <dbReference type="ARBA" id="ARBA00013678"/>
    </source>
</evidence>
<dbReference type="CDD" id="cd04452">
    <property type="entry name" value="S1_IF2_alpha"/>
    <property type="match status" value="1"/>
</dbReference>
<evidence type="ECO:0000256" key="7">
    <source>
        <dbReference type="ARBA" id="ARBA00022917"/>
    </source>
</evidence>
<dbReference type="Gene3D" id="2.40.50.140">
    <property type="entry name" value="Nucleic acid-binding proteins"/>
    <property type="match status" value="1"/>
</dbReference>
<dbReference type="Proteomes" id="UP000030944">
    <property type="component" value="Chromosome"/>
</dbReference>
<dbReference type="FunFam" id="3.30.70.1130:FF:000002">
    <property type="entry name" value="Translation initiation factor 2 subunit alpha"/>
    <property type="match status" value="1"/>
</dbReference>
<reference evidence="12 14" key="4">
    <citation type="submission" date="2018-04" db="EMBL/GenBank/DDBJ databases">
        <title>Transcriptomics of ammonia oxidizing archaea.</title>
        <authorList>
            <person name="Carini P."/>
        </authorList>
    </citation>
    <scope>NUCLEOTIDE SEQUENCE [LARGE SCALE GENOMIC DNA]</scope>
    <source>
        <strain evidence="12 14">U25</strain>
    </source>
</reference>
<evidence type="ECO:0000256" key="6">
    <source>
        <dbReference type="ARBA" id="ARBA00022884"/>
    </source>
</evidence>
<name>A0A0A7V2X4_9ARCH</name>
<dbReference type="InterPro" id="IPR003029">
    <property type="entry name" value="S1_domain"/>
</dbReference>
<dbReference type="GO" id="GO:0003723">
    <property type="term" value="F:RNA binding"/>
    <property type="evidence" value="ECO:0007669"/>
    <property type="project" value="UniProtKB-KW"/>
</dbReference>
<keyword evidence="6" id="KW-0694">RNA-binding</keyword>
<dbReference type="Gene3D" id="3.30.70.1130">
    <property type="entry name" value="EIF_2_alpha"/>
    <property type="match status" value="1"/>
</dbReference>
<dbReference type="OrthoDB" id="84794at2157"/>
<gene>
    <name evidence="12" type="ORF">A7X95_05510</name>
    <name evidence="11" type="ORF">T478_0087</name>
</gene>
<evidence type="ECO:0000259" key="10">
    <source>
        <dbReference type="PROSITE" id="PS50126"/>
    </source>
</evidence>
<dbReference type="SUPFAM" id="SSF116742">
    <property type="entry name" value="eIF2alpha middle domain-like"/>
    <property type="match status" value="1"/>
</dbReference>
<dbReference type="AlphaFoldDB" id="A0A0A7V2X4"/>
<accession>A0A0A7V2X4</accession>
<evidence type="ECO:0000256" key="2">
    <source>
        <dbReference type="ARBA" id="ARBA00007223"/>
    </source>
</evidence>
<dbReference type="InterPro" id="IPR044126">
    <property type="entry name" value="S1_IF2_alpha"/>
</dbReference>
<feature type="domain" description="S1 motif" evidence="10">
    <location>
        <begin position="12"/>
        <end position="83"/>
    </location>
</feature>
<organism evidence="11 13">
    <name type="scientific">Candidatus Nitrosopelagicus brevis</name>
    <dbReference type="NCBI Taxonomy" id="1410606"/>
    <lineage>
        <taxon>Archaea</taxon>
        <taxon>Nitrososphaerota</taxon>
    </lineage>
</organism>
<evidence type="ECO:0000256" key="5">
    <source>
        <dbReference type="ARBA" id="ARBA00022540"/>
    </source>
</evidence>
<dbReference type="InterPro" id="IPR012340">
    <property type="entry name" value="NA-bd_OB-fold"/>
</dbReference>
<dbReference type="Proteomes" id="UP000241022">
    <property type="component" value="Unassembled WGS sequence"/>
</dbReference>
<evidence type="ECO:0000313" key="13">
    <source>
        <dbReference type="Proteomes" id="UP000030944"/>
    </source>
</evidence>
<evidence type="ECO:0000256" key="1">
    <source>
        <dbReference type="ARBA" id="ARBA00003323"/>
    </source>
</evidence>
<dbReference type="EMBL" id="LXWN01000002">
    <property type="protein sequence ID" value="PTL87356.1"/>
    <property type="molecule type" value="Genomic_DNA"/>
</dbReference>
<dbReference type="PROSITE" id="PS50126">
    <property type="entry name" value="S1"/>
    <property type="match status" value="1"/>
</dbReference>
<keyword evidence="7" id="KW-0648">Protein biosynthesis</keyword>
<dbReference type="RefSeq" id="WP_048104327.1">
    <property type="nucleotide sequence ID" value="NZ_CP007026.1"/>
</dbReference>
<dbReference type="Pfam" id="PF07541">
    <property type="entry name" value="EIF_2_alpha"/>
    <property type="match status" value="1"/>
</dbReference>
<reference evidence="12" key="3">
    <citation type="submission" date="2016-05" db="EMBL/GenBank/DDBJ databases">
        <authorList>
            <person name="Lavstsen T."/>
            <person name="Jespersen J.S."/>
        </authorList>
    </citation>
    <scope>NUCLEOTIDE SEQUENCE [LARGE SCALE GENOMIC DNA]</scope>
    <source>
        <strain evidence="12">U25</strain>
    </source>
</reference>
<dbReference type="InterPro" id="IPR011488">
    <property type="entry name" value="TIF_2_asu"/>
</dbReference>
<dbReference type="SUPFAM" id="SSF50249">
    <property type="entry name" value="Nucleic acid-binding proteins"/>
    <property type="match status" value="1"/>
</dbReference>
<dbReference type="SUPFAM" id="SSF110993">
    <property type="entry name" value="eIF-2-alpha, C-terminal domain"/>
    <property type="match status" value="1"/>
</dbReference>
<evidence type="ECO:0000313" key="12">
    <source>
        <dbReference type="EMBL" id="PTL87356.1"/>
    </source>
</evidence>
<comment type="similarity">
    <text evidence="2">Belongs to the eIF-2-alpha family.</text>
</comment>
<comment type="function">
    <text evidence="1">eIF-2 functions in the early steps of protein synthesis by forming a ternary complex with GTP and initiator tRNA.</text>
</comment>
<keyword evidence="14" id="KW-1185">Reference proteome</keyword>
<dbReference type="SMART" id="SM00316">
    <property type="entry name" value="S1"/>
    <property type="match status" value="1"/>
</dbReference>
<evidence type="ECO:0000256" key="3">
    <source>
        <dbReference type="ARBA" id="ARBA00011243"/>
    </source>
</evidence>
<dbReference type="InterPro" id="IPR024054">
    <property type="entry name" value="TIF2_asu_middle_sf"/>
</dbReference>
<proteinExistence type="inferred from homology"/>
<dbReference type="Gene3D" id="1.10.150.190">
    <property type="entry name" value="Translation initiation factor 2, subunit 1, domain 2"/>
    <property type="match status" value="1"/>
</dbReference>
<dbReference type="HOGENOM" id="CLU_033458_0_2_2"/>
<dbReference type="FunFam" id="2.40.50.140:FF:000015">
    <property type="entry name" value="Eukaryotic translation initiation factor 2 subunit alpha"/>
    <property type="match status" value="1"/>
</dbReference>
<evidence type="ECO:0000313" key="11">
    <source>
        <dbReference type="EMBL" id="AJA93198.1"/>
    </source>
</evidence>
<dbReference type="Pfam" id="PF00575">
    <property type="entry name" value="S1"/>
    <property type="match status" value="1"/>
</dbReference>
<dbReference type="KEGG" id="nbv:T478_0087"/>
<dbReference type="GeneID" id="24815988"/>
<evidence type="ECO:0000313" key="14">
    <source>
        <dbReference type="Proteomes" id="UP000241022"/>
    </source>
</evidence>
<evidence type="ECO:0000256" key="9">
    <source>
        <dbReference type="ARBA" id="ARBA00033333"/>
    </source>
</evidence>
<protein>
    <recommendedName>
        <fullName evidence="4">Translation initiation factor 2 subunit alpha</fullName>
    </recommendedName>
    <alternativeName>
        <fullName evidence="8">aIF2-alpha</fullName>
    </alternativeName>
    <alternativeName>
        <fullName evidence="9">eIF-2-alpha</fullName>
    </alternativeName>
</protein>
<dbReference type="GO" id="GO:0043022">
    <property type="term" value="F:ribosome binding"/>
    <property type="evidence" value="ECO:0007669"/>
    <property type="project" value="TreeGrafter"/>
</dbReference>
<evidence type="ECO:0000256" key="8">
    <source>
        <dbReference type="ARBA" id="ARBA00030860"/>
    </source>
</evidence>
<keyword evidence="5 11" id="KW-0396">Initiation factor</keyword>